<organism evidence="1 2">
    <name type="scientific">Tetrahymena thermophila (strain SB210)</name>
    <dbReference type="NCBI Taxonomy" id="312017"/>
    <lineage>
        <taxon>Eukaryota</taxon>
        <taxon>Sar</taxon>
        <taxon>Alveolata</taxon>
        <taxon>Ciliophora</taxon>
        <taxon>Intramacronucleata</taxon>
        <taxon>Oligohymenophorea</taxon>
        <taxon>Hymenostomatida</taxon>
        <taxon>Tetrahymenina</taxon>
        <taxon>Tetrahymenidae</taxon>
        <taxon>Tetrahymena</taxon>
    </lineage>
</organism>
<sequence length="55" mass="6475">MRHEVKCLQTSLLDTFPFQIDLNPKQIDANRFIIRSFEGDPGFDNLINFESIINY</sequence>
<reference evidence="2" key="1">
    <citation type="journal article" date="2006" name="PLoS Biol.">
        <title>Macronuclear genome sequence of the ciliate Tetrahymena thermophila, a model eukaryote.</title>
        <authorList>
            <person name="Eisen J.A."/>
            <person name="Coyne R.S."/>
            <person name="Wu M."/>
            <person name="Wu D."/>
            <person name="Thiagarajan M."/>
            <person name="Wortman J.R."/>
            <person name="Badger J.H."/>
            <person name="Ren Q."/>
            <person name="Amedeo P."/>
            <person name="Jones K.M."/>
            <person name="Tallon L.J."/>
            <person name="Delcher A.L."/>
            <person name="Salzberg S.L."/>
            <person name="Silva J.C."/>
            <person name="Haas B.J."/>
            <person name="Majoros W.H."/>
            <person name="Farzad M."/>
            <person name="Carlton J.M."/>
            <person name="Smith R.K. Jr."/>
            <person name="Garg J."/>
            <person name="Pearlman R.E."/>
            <person name="Karrer K.M."/>
            <person name="Sun L."/>
            <person name="Manning G."/>
            <person name="Elde N.C."/>
            <person name="Turkewitz A.P."/>
            <person name="Asai D.J."/>
            <person name="Wilkes D.E."/>
            <person name="Wang Y."/>
            <person name="Cai H."/>
            <person name="Collins K."/>
            <person name="Stewart B.A."/>
            <person name="Lee S.R."/>
            <person name="Wilamowska K."/>
            <person name="Weinberg Z."/>
            <person name="Ruzzo W.L."/>
            <person name="Wloga D."/>
            <person name="Gaertig J."/>
            <person name="Frankel J."/>
            <person name="Tsao C.-C."/>
            <person name="Gorovsky M.A."/>
            <person name="Keeling P.J."/>
            <person name="Waller R.F."/>
            <person name="Patron N.J."/>
            <person name="Cherry J.M."/>
            <person name="Stover N.A."/>
            <person name="Krieger C.J."/>
            <person name="del Toro C."/>
            <person name="Ryder H.F."/>
            <person name="Williamson S.C."/>
            <person name="Barbeau R.A."/>
            <person name="Hamilton E.P."/>
            <person name="Orias E."/>
        </authorList>
    </citation>
    <scope>NUCLEOTIDE SEQUENCE [LARGE SCALE GENOMIC DNA]</scope>
    <source>
        <strain evidence="2">SB210</strain>
    </source>
</reference>
<gene>
    <name evidence="1" type="ORF">TTHERM_00653990</name>
</gene>
<dbReference type="EMBL" id="GG662720">
    <property type="protein sequence ID" value="EAR93706.1"/>
    <property type="molecule type" value="Genomic_DNA"/>
</dbReference>
<evidence type="ECO:0000313" key="1">
    <source>
        <dbReference type="EMBL" id="EAR93706.1"/>
    </source>
</evidence>
<evidence type="ECO:0000313" key="2">
    <source>
        <dbReference type="Proteomes" id="UP000009168"/>
    </source>
</evidence>
<accession>Q23AX8</accession>
<proteinExistence type="predicted"/>
<dbReference type="GeneID" id="7825426"/>
<dbReference type="AlphaFoldDB" id="Q23AX8"/>
<name>Q23AX8_TETTS</name>
<protein>
    <submittedName>
        <fullName evidence="1">Uncharacterized protein</fullName>
    </submittedName>
</protein>
<dbReference type="Proteomes" id="UP000009168">
    <property type="component" value="Unassembled WGS sequence"/>
</dbReference>
<dbReference type="RefSeq" id="XP_001013951.1">
    <property type="nucleotide sequence ID" value="XM_001013951.1"/>
</dbReference>
<dbReference type="KEGG" id="tet:TTHERM_00653990"/>
<dbReference type="InParanoid" id="Q23AX8"/>
<dbReference type="HOGENOM" id="CLU_3036607_0_0_1"/>
<keyword evidence="2" id="KW-1185">Reference proteome</keyword>